<dbReference type="EMBL" id="JAEPRC010000033">
    <property type="protein sequence ID" value="KAG2213688.1"/>
    <property type="molecule type" value="Genomic_DNA"/>
</dbReference>
<organism evidence="4 5">
    <name type="scientific">Mucor plumbeus</name>
    <dbReference type="NCBI Taxonomy" id="97098"/>
    <lineage>
        <taxon>Eukaryota</taxon>
        <taxon>Fungi</taxon>
        <taxon>Fungi incertae sedis</taxon>
        <taxon>Mucoromycota</taxon>
        <taxon>Mucoromycotina</taxon>
        <taxon>Mucoromycetes</taxon>
        <taxon>Mucorales</taxon>
        <taxon>Mucorineae</taxon>
        <taxon>Mucoraceae</taxon>
        <taxon>Mucor</taxon>
    </lineage>
</organism>
<dbReference type="Gene3D" id="2.130.10.10">
    <property type="entry name" value="YVTN repeat-like/Quinoprotein amine dehydrogenase"/>
    <property type="match status" value="1"/>
</dbReference>
<dbReference type="SUPFAM" id="SSF50978">
    <property type="entry name" value="WD40 repeat-like"/>
    <property type="match status" value="1"/>
</dbReference>
<dbReference type="GO" id="GO:0005634">
    <property type="term" value="C:nucleus"/>
    <property type="evidence" value="ECO:0007669"/>
    <property type="project" value="UniProtKB-SubCell"/>
</dbReference>
<dbReference type="GO" id="GO:0006383">
    <property type="term" value="P:transcription by RNA polymerase III"/>
    <property type="evidence" value="ECO:0007669"/>
    <property type="project" value="TreeGrafter"/>
</dbReference>
<protein>
    <submittedName>
        <fullName evidence="4">Uncharacterized protein</fullName>
    </submittedName>
</protein>
<reference evidence="4" key="1">
    <citation type="submission" date="2020-12" db="EMBL/GenBank/DDBJ databases">
        <title>Metabolic potential, ecology and presence of endohyphal bacteria is reflected in genomic diversity of Mucoromycotina.</title>
        <authorList>
            <person name="Muszewska A."/>
            <person name="Okrasinska A."/>
            <person name="Steczkiewicz K."/>
            <person name="Drgas O."/>
            <person name="Orlowska M."/>
            <person name="Perlinska-Lenart U."/>
            <person name="Aleksandrzak-Piekarczyk T."/>
            <person name="Szatraj K."/>
            <person name="Zielenkiewicz U."/>
            <person name="Pilsyk S."/>
            <person name="Malc E."/>
            <person name="Mieczkowski P."/>
            <person name="Kruszewska J.S."/>
            <person name="Biernat P."/>
            <person name="Pawlowska J."/>
        </authorList>
    </citation>
    <scope>NUCLEOTIDE SEQUENCE</scope>
    <source>
        <strain evidence="4">CBS 226.32</strain>
    </source>
</reference>
<dbReference type="InterPro" id="IPR052416">
    <property type="entry name" value="GTF3C_component"/>
</dbReference>
<dbReference type="InterPro" id="IPR001680">
    <property type="entry name" value="WD40_rpt"/>
</dbReference>
<keyword evidence="2" id="KW-0804">Transcription</keyword>
<keyword evidence="5" id="KW-1185">Reference proteome</keyword>
<dbReference type="OrthoDB" id="4703at2759"/>
<gene>
    <name evidence="4" type="ORF">INT46_006117</name>
</gene>
<name>A0A8H7RQ01_9FUNG</name>
<dbReference type="SMART" id="SM00320">
    <property type="entry name" value="WD40"/>
    <property type="match status" value="3"/>
</dbReference>
<accession>A0A8H7RQ01</accession>
<dbReference type="InterPro" id="IPR015943">
    <property type="entry name" value="WD40/YVTN_repeat-like_dom_sf"/>
</dbReference>
<evidence type="ECO:0000313" key="4">
    <source>
        <dbReference type="EMBL" id="KAG2213688.1"/>
    </source>
</evidence>
<dbReference type="Proteomes" id="UP000650833">
    <property type="component" value="Unassembled WGS sequence"/>
</dbReference>
<dbReference type="AlphaFoldDB" id="A0A8H7RQ01"/>
<dbReference type="InterPro" id="IPR036322">
    <property type="entry name" value="WD40_repeat_dom_sf"/>
</dbReference>
<evidence type="ECO:0000256" key="1">
    <source>
        <dbReference type="ARBA" id="ARBA00004123"/>
    </source>
</evidence>
<dbReference type="PANTHER" id="PTHR15052">
    <property type="entry name" value="RNA POLYMERASE III TRANSCRIPTION INITIATION FACTOR COMPLEX SUBUNIT"/>
    <property type="match status" value="1"/>
</dbReference>
<evidence type="ECO:0000256" key="2">
    <source>
        <dbReference type="ARBA" id="ARBA00023163"/>
    </source>
</evidence>
<comment type="caution">
    <text evidence="4">The sequence shown here is derived from an EMBL/GenBank/DDBJ whole genome shotgun (WGS) entry which is preliminary data.</text>
</comment>
<comment type="subcellular location">
    <subcellularLocation>
        <location evidence="1">Nucleus</location>
    </subcellularLocation>
</comment>
<sequence>MSELKDHKSKCNLWKPPLEGMEFDFEGPSADYLLDMSHVFDQAVYQDVHAVKEDWSLADQSEAVSYLPLGAEPLRVTLGIDEKKTTDIPTGQSVKLDDYFKFKKGYVLNTGGSIWGLDFVPKLYNDSDPNTQYLAIAGYKGTVTEHHGLDEIQATGSYKNVIQIWKLKLSTKQPSEDPVLDLCLLHDFGVIHDLKWCPYGVYEEEDVNEGLPKLGILAIACGDGTFRTLVVPHPNAVRKYMCSENVGLQETLYLRIESSRCTFALKDTKSLVVSWGGHKKIAVGYTNGVVAVWDMESALKNGEANIVEKSKKHLKTSFIFLDSSVRCISWHGHDDPDKLIVGGYDGKLILVDINDSFLYLLLHRSRAIMPSCAWAGHSVMMVFCDGENMSRGISVNIDGSFSMAKFGDVAGVCWSMATSEFHGHFASGTATGYVYTCNIYQAKARTLVNAASVVNRLFYNEATNEYRYIDGMGLMNLQELRAIPAFRVYGKTHMAIQRVVWNPNRPTCGFLASGGSSGLCRIEFEGRGSKWV</sequence>
<dbReference type="GO" id="GO:0000127">
    <property type="term" value="C:transcription factor TFIIIC complex"/>
    <property type="evidence" value="ECO:0007669"/>
    <property type="project" value="TreeGrafter"/>
</dbReference>
<evidence type="ECO:0000313" key="5">
    <source>
        <dbReference type="Proteomes" id="UP000650833"/>
    </source>
</evidence>
<evidence type="ECO:0000256" key="3">
    <source>
        <dbReference type="ARBA" id="ARBA00023242"/>
    </source>
</evidence>
<keyword evidence="3" id="KW-0539">Nucleus</keyword>
<proteinExistence type="predicted"/>
<dbReference type="PANTHER" id="PTHR15052:SF2">
    <property type="entry name" value="GENERAL TRANSCRIPTION FACTOR 3C POLYPEPTIDE 2"/>
    <property type="match status" value="1"/>
</dbReference>